<feature type="region of interest" description="Disordered" evidence="1">
    <location>
        <begin position="631"/>
        <end position="653"/>
    </location>
</feature>
<dbReference type="AlphaFoldDB" id="A0A6A6HJN6"/>
<protein>
    <submittedName>
        <fullName evidence="2">Uncharacterized protein</fullName>
    </submittedName>
</protein>
<feature type="compositionally biased region" description="Basic and acidic residues" evidence="1">
    <location>
        <begin position="631"/>
        <end position="651"/>
    </location>
</feature>
<dbReference type="EMBL" id="ML991779">
    <property type="protein sequence ID" value="KAF2237680.1"/>
    <property type="molecule type" value="Genomic_DNA"/>
</dbReference>
<feature type="compositionally biased region" description="Acidic residues" evidence="1">
    <location>
        <begin position="176"/>
        <end position="191"/>
    </location>
</feature>
<evidence type="ECO:0000313" key="3">
    <source>
        <dbReference type="Proteomes" id="UP000800092"/>
    </source>
</evidence>
<feature type="region of interest" description="Disordered" evidence="1">
    <location>
        <begin position="170"/>
        <end position="194"/>
    </location>
</feature>
<feature type="compositionally biased region" description="Acidic residues" evidence="1">
    <location>
        <begin position="66"/>
        <end position="96"/>
    </location>
</feature>
<sequence>MTNNPNHYHSQDRFGLSPIQNNIRESPHSDPIRSPSQDVTMTDVESAVSHQGGEEGRECEVRPDEEASEEEDQDDEDGDYSSDEEDKDTEDEDEYGEDDAEMMDIDSEPVRINFQPSADLSEADSRLGALISAVQNSAMTDENIHRMLMDSGMQSIGDMYYLVSGTVPTLDGNDHVEEEDEYNDTDEDEADERGFDAPYTQSDDLTEANQMFDQLAIALLNGEMTEDRLEQSLNRLDPRIVFDMIRAAENRFSVLQGRHDNAGQRAMAGALATGRYIRAPGEYLFLRELEQQAAHRSQTHFEGRVDLNIQYTAHSLGDSLPGLGWAVSHCFSRTAVRIPVRLGGLDLVAECFRREGELFSWHQAISQYIEQAGQRLVEEMLFQHCPSDPRNRPVTSRGIHYDTILPDHRRRPMFDGESKSLPALCRIEADNVSWGRIQPQQMVFQELYDTGLLPSARTLKESLPGIDAAIQAVFGLFQTTRPINVEYLDYLAEHGIVQRGVLQTKAADSEAWVDALEYAIGDTSKQEVDDELFTDWEDPLPPEVTPTEQQLLHFILSRDRDLSDRFRVIFKSMYAAHREHDDRREVQEASEQLRAIVQRQIQSIGILPPTVYFPQTLELYEADDEARRLAAEDDAAGERERRPRPPLTEDHDCCDDYSEEAAFREDDRAWNMRLEELSNQPPDARFVNTWFLLMSQRLAEDDTEEERWRQWGGIQRRLQRLNSDALYRVAFRNMTEGVSVVDPLRVEERRQRDQCANSQQETLVAQESIPPPEADSMTQAERLDFLAAEYARISQRDWHNYVEVLQNAPREVRDRVAEHEDSWRDGRIASWNNGLGCFETPAQNLVREFHENENLERAMRGQLPMMYMEYELEIARFHDTWSHHRMHEYDLNLSLRVDGPDRALGAPGSDGPQVVSVTLPESMGGMTLRFGEDSASLFS</sequence>
<reference evidence="2" key="1">
    <citation type="journal article" date="2020" name="Stud. Mycol.">
        <title>101 Dothideomycetes genomes: a test case for predicting lifestyles and emergence of pathogens.</title>
        <authorList>
            <person name="Haridas S."/>
            <person name="Albert R."/>
            <person name="Binder M."/>
            <person name="Bloem J."/>
            <person name="Labutti K."/>
            <person name="Salamov A."/>
            <person name="Andreopoulos B."/>
            <person name="Baker S."/>
            <person name="Barry K."/>
            <person name="Bills G."/>
            <person name="Bluhm B."/>
            <person name="Cannon C."/>
            <person name="Castanera R."/>
            <person name="Culley D."/>
            <person name="Daum C."/>
            <person name="Ezra D."/>
            <person name="Gonzalez J."/>
            <person name="Henrissat B."/>
            <person name="Kuo A."/>
            <person name="Liang C."/>
            <person name="Lipzen A."/>
            <person name="Lutzoni F."/>
            <person name="Magnuson J."/>
            <person name="Mondo S."/>
            <person name="Nolan M."/>
            <person name="Ohm R."/>
            <person name="Pangilinan J."/>
            <person name="Park H.-J."/>
            <person name="Ramirez L."/>
            <person name="Alfaro M."/>
            <person name="Sun H."/>
            <person name="Tritt A."/>
            <person name="Yoshinaga Y."/>
            <person name="Zwiers L.-H."/>
            <person name="Turgeon B."/>
            <person name="Goodwin S."/>
            <person name="Spatafora J."/>
            <person name="Crous P."/>
            <person name="Grigoriev I."/>
        </authorList>
    </citation>
    <scope>NUCLEOTIDE SEQUENCE</scope>
    <source>
        <strain evidence="2">Tuck. ex Michener</strain>
    </source>
</reference>
<accession>A0A6A6HJN6</accession>
<feature type="compositionally biased region" description="Basic and acidic residues" evidence="1">
    <location>
        <begin position="52"/>
        <end position="65"/>
    </location>
</feature>
<keyword evidence="3" id="KW-1185">Reference proteome</keyword>
<proteinExistence type="predicted"/>
<evidence type="ECO:0000256" key="1">
    <source>
        <dbReference type="SAM" id="MobiDB-lite"/>
    </source>
</evidence>
<feature type="region of interest" description="Disordered" evidence="1">
    <location>
        <begin position="1"/>
        <end position="96"/>
    </location>
</feature>
<name>A0A6A6HJN6_VIRVR</name>
<organism evidence="2 3">
    <name type="scientific">Viridothelium virens</name>
    <name type="common">Speckled blister lichen</name>
    <name type="synonym">Trypethelium virens</name>
    <dbReference type="NCBI Taxonomy" id="1048519"/>
    <lineage>
        <taxon>Eukaryota</taxon>
        <taxon>Fungi</taxon>
        <taxon>Dikarya</taxon>
        <taxon>Ascomycota</taxon>
        <taxon>Pezizomycotina</taxon>
        <taxon>Dothideomycetes</taxon>
        <taxon>Dothideomycetes incertae sedis</taxon>
        <taxon>Trypetheliales</taxon>
        <taxon>Trypetheliaceae</taxon>
        <taxon>Viridothelium</taxon>
    </lineage>
</organism>
<dbReference type="OrthoDB" id="10615191at2759"/>
<evidence type="ECO:0000313" key="2">
    <source>
        <dbReference type="EMBL" id="KAF2237680.1"/>
    </source>
</evidence>
<dbReference type="Proteomes" id="UP000800092">
    <property type="component" value="Unassembled WGS sequence"/>
</dbReference>
<gene>
    <name evidence="2" type="ORF">EV356DRAFT_520931</name>
</gene>